<reference evidence="2" key="1">
    <citation type="submission" date="2022-09" db="EMBL/GenBank/DDBJ databases">
        <title>Fusarium specimens isolated from Avocado Roots.</title>
        <authorList>
            <person name="Stajich J."/>
            <person name="Roper C."/>
            <person name="Heimlech-Rivalta G."/>
        </authorList>
    </citation>
    <scope>NUCLEOTIDE SEQUENCE</scope>
    <source>
        <strain evidence="2">CF00136</strain>
    </source>
</reference>
<evidence type="ECO:0000313" key="2">
    <source>
        <dbReference type="EMBL" id="KAJ4267551.1"/>
    </source>
</evidence>
<protein>
    <submittedName>
        <fullName evidence="2">Uncharacterized protein</fullName>
    </submittedName>
</protein>
<accession>A0A9W8S9Q6</accession>
<feature type="compositionally biased region" description="Polar residues" evidence="1">
    <location>
        <begin position="63"/>
        <end position="91"/>
    </location>
</feature>
<comment type="caution">
    <text evidence="2">The sequence shown here is derived from an EMBL/GenBank/DDBJ whole genome shotgun (WGS) entry which is preliminary data.</text>
</comment>
<keyword evidence="3" id="KW-1185">Reference proteome</keyword>
<feature type="region of interest" description="Disordered" evidence="1">
    <location>
        <begin position="1"/>
        <end position="113"/>
    </location>
</feature>
<evidence type="ECO:0000256" key="1">
    <source>
        <dbReference type="SAM" id="MobiDB-lite"/>
    </source>
</evidence>
<evidence type="ECO:0000313" key="3">
    <source>
        <dbReference type="Proteomes" id="UP001152049"/>
    </source>
</evidence>
<sequence length="449" mass="52503">MTSTARPSIYDSESQHQRSGPQQDQDENWSDSASEKQAKQTKSSKRSSKLRQKLPEYYRQHTSESLSQFPDDSCTRQARNATVPYSYNYDPSHSPLYQPHPNPPMQYFTQPTSQAPAGYHGLYTYPGQGGYLSVPRTGNFFEQPSGPSPYGHPSREYSESDYGFGQYNYDQHVPPPPEYPIQDPLRTPLRPRTPNVQPQRSTNNMYRDEVERKPRKKRPRMPKKEKTLPKDKITNAEIMEALEKIQQEVKENAEIRADPERREYRQHRNSPPANQFLFDDTTSLDIERQKIRELKGIIRRLLEDRRNQDYQDSYAGTSRRSFADPRQNRIEMDYRESALMNPRDLQSLELRLDLIIKYLEMGNSPPPQQLPEIYSNRQDCRIPNGQGFHRYVAVSTIGLREISGKMHKHQTKPDFDSSLPGYQKQMKFQKSILRRIKIPEFPWVDLGMV</sequence>
<dbReference type="EMBL" id="JAOQAZ010000004">
    <property type="protein sequence ID" value="KAJ4267551.1"/>
    <property type="molecule type" value="Genomic_DNA"/>
</dbReference>
<dbReference type="OrthoDB" id="5095919at2759"/>
<dbReference type="Proteomes" id="UP001152049">
    <property type="component" value="Unassembled WGS sequence"/>
</dbReference>
<proteinExistence type="predicted"/>
<dbReference type="AlphaFoldDB" id="A0A9W8S9Q6"/>
<feature type="compositionally biased region" description="Basic residues" evidence="1">
    <location>
        <begin position="42"/>
        <end position="52"/>
    </location>
</feature>
<feature type="compositionally biased region" description="Polar residues" evidence="1">
    <location>
        <begin position="195"/>
        <end position="205"/>
    </location>
</feature>
<gene>
    <name evidence="2" type="ORF">NW762_003659</name>
</gene>
<name>A0A9W8S9Q6_9HYPO</name>
<organism evidence="2 3">
    <name type="scientific">Fusarium torreyae</name>
    <dbReference type="NCBI Taxonomy" id="1237075"/>
    <lineage>
        <taxon>Eukaryota</taxon>
        <taxon>Fungi</taxon>
        <taxon>Dikarya</taxon>
        <taxon>Ascomycota</taxon>
        <taxon>Pezizomycotina</taxon>
        <taxon>Sordariomycetes</taxon>
        <taxon>Hypocreomycetidae</taxon>
        <taxon>Hypocreales</taxon>
        <taxon>Nectriaceae</taxon>
        <taxon>Fusarium</taxon>
    </lineage>
</organism>
<feature type="compositionally biased region" description="Low complexity" evidence="1">
    <location>
        <begin position="184"/>
        <end position="194"/>
    </location>
</feature>
<feature type="region of interest" description="Disordered" evidence="1">
    <location>
        <begin position="173"/>
        <end position="227"/>
    </location>
</feature>
<feature type="compositionally biased region" description="Basic and acidic residues" evidence="1">
    <location>
        <begin position="53"/>
        <end position="62"/>
    </location>
</feature>
<feature type="region of interest" description="Disordered" evidence="1">
    <location>
        <begin position="138"/>
        <end position="160"/>
    </location>
</feature>